<dbReference type="Pfam" id="PF11203">
    <property type="entry name" value="EccE"/>
    <property type="match status" value="1"/>
</dbReference>
<feature type="region of interest" description="Disordered" evidence="1">
    <location>
        <begin position="272"/>
        <end position="304"/>
    </location>
</feature>
<evidence type="ECO:0000313" key="4">
    <source>
        <dbReference type="Proteomes" id="UP001501170"/>
    </source>
</evidence>
<comment type="caution">
    <text evidence="3">The sequence shown here is derived from an EMBL/GenBank/DDBJ whole genome shotgun (WGS) entry which is preliminary data.</text>
</comment>
<reference evidence="3 4" key="1">
    <citation type="journal article" date="2019" name="Int. J. Syst. Evol. Microbiol.">
        <title>The Global Catalogue of Microorganisms (GCM) 10K type strain sequencing project: providing services to taxonomists for standard genome sequencing and annotation.</title>
        <authorList>
            <consortium name="The Broad Institute Genomics Platform"/>
            <consortium name="The Broad Institute Genome Sequencing Center for Infectious Disease"/>
            <person name="Wu L."/>
            <person name="Ma J."/>
        </authorList>
    </citation>
    <scope>NUCLEOTIDE SEQUENCE [LARGE SCALE GENOMIC DNA]</scope>
    <source>
        <strain evidence="3 4">JCM 16227</strain>
    </source>
</reference>
<dbReference type="InterPro" id="IPR050051">
    <property type="entry name" value="EccE_dom"/>
</dbReference>
<sequence length="473" mass="49193">MLVRRTAPWEVRAPFDVPADDGFIGLRRCGDSLIGVLAIAPDEPAPVVVGTPRATPPRLLPAVLSAMSAHDAAPWAIDVVSHTMRSWDDGIAAGAYRTLLGGLRIPTHRSVHLVVRIRPADCPQAVLMRGDGPAGMLRTALWCLRRLRARLADSGIPTRPLTAAEITDLTMRLTEGAPVERATSDALGAHVDGFRFAVHRWAGTSPESLSALLAAPGSSEAVSTTVTLSLTADRSGPRLTATVRDNGAHASDRDGCHDLVPVDASDRGALAAGLPIAAPPEDRRDDRSRGSGSRGSGAAPVPPAATEQICRSVAVPCAGDGQLVGAAASGAPVALRLAGPGVAASTICGDHRLARQVAARLAAIGMSVAVVSDTPQRWRRLADAVGERWITVNDRGPTAPHVLFDDTRAGGHEVPPGATLLRRHDCLDDGRGGREPTLRHDPGSGLLLASGLGCTVPVRPVSTAAERSLTELD</sequence>
<evidence type="ECO:0000313" key="3">
    <source>
        <dbReference type="EMBL" id="GAA2380567.1"/>
    </source>
</evidence>
<organism evidence="3 4">
    <name type="scientific">Gordonia cholesterolivorans</name>
    <dbReference type="NCBI Taxonomy" id="559625"/>
    <lineage>
        <taxon>Bacteria</taxon>
        <taxon>Bacillati</taxon>
        <taxon>Actinomycetota</taxon>
        <taxon>Actinomycetes</taxon>
        <taxon>Mycobacteriales</taxon>
        <taxon>Gordoniaceae</taxon>
        <taxon>Gordonia</taxon>
    </lineage>
</organism>
<keyword evidence="4" id="KW-1185">Reference proteome</keyword>
<protein>
    <recommendedName>
        <fullName evidence="2">Type VII secretion system protein EccE domain-containing protein</fullName>
    </recommendedName>
</protein>
<feature type="compositionally biased region" description="Basic and acidic residues" evidence="1">
    <location>
        <begin position="280"/>
        <end position="289"/>
    </location>
</feature>
<evidence type="ECO:0000256" key="1">
    <source>
        <dbReference type="SAM" id="MobiDB-lite"/>
    </source>
</evidence>
<feature type="domain" description="Type VII secretion system protein EccE" evidence="2">
    <location>
        <begin position="106"/>
        <end position="192"/>
    </location>
</feature>
<accession>A0ABN3HHR1</accession>
<dbReference type="Proteomes" id="UP001501170">
    <property type="component" value="Unassembled WGS sequence"/>
</dbReference>
<dbReference type="EMBL" id="BAAARB010000009">
    <property type="protein sequence ID" value="GAA2380567.1"/>
    <property type="molecule type" value="Genomic_DNA"/>
</dbReference>
<name>A0ABN3HHR1_9ACTN</name>
<gene>
    <name evidence="3" type="ORF">GCM10009855_20780</name>
</gene>
<evidence type="ECO:0000259" key="2">
    <source>
        <dbReference type="Pfam" id="PF11203"/>
    </source>
</evidence>
<proteinExistence type="predicted"/>